<keyword evidence="1" id="KW-0812">Transmembrane</keyword>
<comment type="caution">
    <text evidence="2">The sequence shown here is derived from an EMBL/GenBank/DDBJ whole genome shotgun (WGS) entry which is preliminary data.</text>
</comment>
<keyword evidence="3" id="KW-1185">Reference proteome</keyword>
<evidence type="ECO:0000313" key="2">
    <source>
        <dbReference type="EMBL" id="CAF9905998.1"/>
    </source>
</evidence>
<protein>
    <submittedName>
        <fullName evidence="2">Uncharacterized protein</fullName>
    </submittedName>
</protein>
<dbReference type="Proteomes" id="UP000664534">
    <property type="component" value="Unassembled WGS sequence"/>
</dbReference>
<evidence type="ECO:0000313" key="3">
    <source>
        <dbReference type="Proteomes" id="UP000664534"/>
    </source>
</evidence>
<feature type="transmembrane region" description="Helical" evidence="1">
    <location>
        <begin position="20"/>
        <end position="41"/>
    </location>
</feature>
<accession>A0A8H3EK68</accession>
<dbReference type="OrthoDB" id="5211263at2759"/>
<keyword evidence="1" id="KW-1133">Transmembrane helix</keyword>
<reference evidence="2" key="1">
    <citation type="submission" date="2021-03" db="EMBL/GenBank/DDBJ databases">
        <authorList>
            <person name="Tagirdzhanova G."/>
        </authorList>
    </citation>
    <scope>NUCLEOTIDE SEQUENCE</scope>
</reference>
<gene>
    <name evidence="2" type="ORF">IMSHALPRED_004043</name>
</gene>
<sequence length="104" mass="11961">MIGWLIFGIAASPPPTPIDVIYLLFYITTFLLTITEMLLYIKHALQPLPYLSFQTVKTLFWLTYFIIVTISNQEEEMNLINSNGYQIQPVDGWTRYVLAAALTL</sequence>
<keyword evidence="1" id="KW-0472">Membrane</keyword>
<dbReference type="EMBL" id="CAJPDT010000002">
    <property type="protein sequence ID" value="CAF9905998.1"/>
    <property type="molecule type" value="Genomic_DNA"/>
</dbReference>
<dbReference type="AlphaFoldDB" id="A0A8H3EK68"/>
<evidence type="ECO:0000256" key="1">
    <source>
        <dbReference type="SAM" id="Phobius"/>
    </source>
</evidence>
<proteinExistence type="predicted"/>
<organism evidence="2 3">
    <name type="scientific">Imshaugia aleurites</name>
    <dbReference type="NCBI Taxonomy" id="172621"/>
    <lineage>
        <taxon>Eukaryota</taxon>
        <taxon>Fungi</taxon>
        <taxon>Dikarya</taxon>
        <taxon>Ascomycota</taxon>
        <taxon>Pezizomycotina</taxon>
        <taxon>Lecanoromycetes</taxon>
        <taxon>OSLEUM clade</taxon>
        <taxon>Lecanoromycetidae</taxon>
        <taxon>Lecanorales</taxon>
        <taxon>Lecanorineae</taxon>
        <taxon>Parmeliaceae</taxon>
        <taxon>Imshaugia</taxon>
    </lineage>
</organism>
<feature type="transmembrane region" description="Helical" evidence="1">
    <location>
        <begin position="48"/>
        <end position="70"/>
    </location>
</feature>
<name>A0A8H3EK68_9LECA</name>